<dbReference type="PROSITE" id="PS50096">
    <property type="entry name" value="IQ"/>
    <property type="match status" value="3"/>
</dbReference>
<name>A0A177WZH6_BATDL</name>
<dbReference type="PANTHER" id="PTHR22590">
    <property type="entry name" value="MYOSIN MOTOR DOMAIN-CONTAINING PROTEIN"/>
    <property type="match status" value="1"/>
</dbReference>
<dbReference type="Pfam" id="PF00612">
    <property type="entry name" value="IQ"/>
    <property type="match status" value="3"/>
</dbReference>
<proteinExistence type="predicted"/>
<organism evidence="2 3">
    <name type="scientific">Batrachochytrium dendrobatidis (strain JEL423)</name>
    <dbReference type="NCBI Taxonomy" id="403673"/>
    <lineage>
        <taxon>Eukaryota</taxon>
        <taxon>Fungi</taxon>
        <taxon>Fungi incertae sedis</taxon>
        <taxon>Chytridiomycota</taxon>
        <taxon>Chytridiomycota incertae sedis</taxon>
        <taxon>Chytridiomycetes</taxon>
        <taxon>Rhizophydiales</taxon>
        <taxon>Rhizophydiales incertae sedis</taxon>
        <taxon>Batrachochytrium</taxon>
    </lineage>
</organism>
<dbReference type="AlphaFoldDB" id="A0A177WZH6"/>
<reference evidence="2 3" key="1">
    <citation type="submission" date="2006-10" db="EMBL/GenBank/DDBJ databases">
        <title>The Genome Sequence of Batrachochytrium dendrobatidis JEL423.</title>
        <authorList>
            <consortium name="The Broad Institute Genome Sequencing Platform"/>
            <person name="Birren B."/>
            <person name="Lander E."/>
            <person name="Galagan J."/>
            <person name="Cuomo C."/>
            <person name="Devon K."/>
            <person name="Jaffe D."/>
            <person name="Butler J."/>
            <person name="Alvarez P."/>
            <person name="Gnerre S."/>
            <person name="Grabherr M."/>
            <person name="Kleber M."/>
            <person name="Mauceli E."/>
            <person name="Brockman W."/>
            <person name="Young S."/>
            <person name="LaButti K."/>
            <person name="Sykes S."/>
            <person name="DeCaprio D."/>
            <person name="Crawford M."/>
            <person name="Koehrsen M."/>
            <person name="Engels R."/>
            <person name="Montgomery P."/>
            <person name="Pearson M."/>
            <person name="Howarth C."/>
            <person name="Larson L."/>
            <person name="White J."/>
            <person name="O'Leary S."/>
            <person name="Kodira C."/>
            <person name="Zeng Q."/>
            <person name="Yandava C."/>
            <person name="Alvarado L."/>
            <person name="Longcore J."/>
            <person name="James T."/>
        </authorList>
    </citation>
    <scope>NUCLEOTIDE SEQUENCE [LARGE SCALE GENOMIC DNA]</scope>
    <source>
        <strain evidence="2 3">JEL423</strain>
    </source>
</reference>
<dbReference type="CDD" id="cd23767">
    <property type="entry name" value="IQCD"/>
    <property type="match status" value="1"/>
</dbReference>
<dbReference type="PANTHER" id="PTHR22590:SF5">
    <property type="entry name" value="MYOSIN MOTOR DOMAIN-CONTAINING PROTEIN"/>
    <property type="match status" value="1"/>
</dbReference>
<evidence type="ECO:0000313" key="2">
    <source>
        <dbReference type="EMBL" id="OAJ45318.1"/>
    </source>
</evidence>
<dbReference type="InterPro" id="IPR052318">
    <property type="entry name" value="CellDiv_DevSignal_Domain"/>
</dbReference>
<dbReference type="SMART" id="SM00015">
    <property type="entry name" value="IQ"/>
    <property type="match status" value="3"/>
</dbReference>
<sequence length="236" mass="27981">MQNTTSTIKTRAAVCIQRHVRGYFIRHRLQQEHKSATTIQRFYRGHQVRIKMARTLQLNPDSTTQELSRRVSRQAQATIKWNEHRYQILRSTHASRISTECGREKERAAIRLQAWWRGVLCRRLHQTLMSRRSLNNQPDLVQDSHSSHKCDLQHNLIVATVVEDIVLKLRQPPIQNVDMEQLKTKFSQLDAELNLYYDRNKPKSRSQLLMTECQKRREHIQAMLQRAQGISRLHVY</sequence>
<dbReference type="Proteomes" id="UP000077115">
    <property type="component" value="Unassembled WGS sequence"/>
</dbReference>
<dbReference type="EMBL" id="DS022315">
    <property type="protein sequence ID" value="OAJ45318.1"/>
    <property type="molecule type" value="Genomic_DNA"/>
</dbReference>
<dbReference type="Gene3D" id="1.20.5.190">
    <property type="match status" value="1"/>
</dbReference>
<dbReference type="VEuPathDB" id="FungiDB:BDEG_28467"/>
<dbReference type="SUPFAM" id="SSF52540">
    <property type="entry name" value="P-loop containing nucleoside triphosphate hydrolases"/>
    <property type="match status" value="1"/>
</dbReference>
<accession>A0A177WZH6</accession>
<evidence type="ECO:0000313" key="3">
    <source>
        <dbReference type="Proteomes" id="UP000077115"/>
    </source>
</evidence>
<keyword evidence="1" id="KW-0677">Repeat</keyword>
<gene>
    <name evidence="2" type="ORF">BDEG_28467</name>
</gene>
<reference evidence="2 3" key="2">
    <citation type="submission" date="2016-05" db="EMBL/GenBank/DDBJ databases">
        <title>Lineage-specific infection strategies underlie the spectrum of fungal disease in amphibians.</title>
        <authorList>
            <person name="Cuomo C.A."/>
            <person name="Farrer R.A."/>
            <person name="James T."/>
            <person name="Longcore J."/>
            <person name="Birren B."/>
        </authorList>
    </citation>
    <scope>NUCLEOTIDE SEQUENCE [LARGE SCALE GENOMIC DNA]</scope>
    <source>
        <strain evidence="2 3">JEL423</strain>
    </source>
</reference>
<dbReference type="InterPro" id="IPR000048">
    <property type="entry name" value="IQ_motif_EF-hand-BS"/>
</dbReference>
<protein>
    <submittedName>
        <fullName evidence="2">Uncharacterized protein</fullName>
    </submittedName>
</protein>
<evidence type="ECO:0000256" key="1">
    <source>
        <dbReference type="ARBA" id="ARBA00022737"/>
    </source>
</evidence>
<dbReference type="InterPro" id="IPR027417">
    <property type="entry name" value="P-loop_NTPase"/>
</dbReference>